<protein>
    <submittedName>
        <fullName evidence="1">Uncharacterized protein</fullName>
    </submittedName>
</protein>
<proteinExistence type="predicted"/>
<dbReference type="AlphaFoldDB" id="A0A0D0HFU0"/>
<dbReference type="EMBL" id="JXQK01000014">
    <property type="protein sequence ID" value="KIP64775.1"/>
    <property type="molecule type" value="Genomic_DNA"/>
</dbReference>
<evidence type="ECO:0000313" key="2">
    <source>
        <dbReference type="Proteomes" id="UP000032046"/>
    </source>
</evidence>
<evidence type="ECO:0000313" key="1">
    <source>
        <dbReference type="EMBL" id="KIP64775.1"/>
    </source>
</evidence>
<dbReference type="Proteomes" id="UP000032046">
    <property type="component" value="Unassembled WGS sequence"/>
</dbReference>
<gene>
    <name evidence="1" type="ORF">ST44_00945</name>
</gene>
<dbReference type="RefSeq" id="WP_042517315.1">
    <property type="nucleotide sequence ID" value="NZ_JXQK01000014.1"/>
</dbReference>
<sequence>MLVIHPKDKTTAMLSALYEGLEAQVVDDRRSTKEMGHLLHHVSTQERIMLLGHGSDKGLFYRADDSKEGFDKVIVGHPHAYHLRKHGGNIVAVWCNADQFARAEGLHGLFTGMIVSELNEALLYQVETTQEELDRENVKLARRLRALLDKRIPLSEIPKRMLAMDDVHSPLTTFNYNKFFYF</sequence>
<organism evidence="1 2">
    <name type="scientific">Prevotella pectinovora</name>
    <dbReference type="NCBI Taxonomy" id="1602169"/>
    <lineage>
        <taxon>Bacteria</taxon>
        <taxon>Pseudomonadati</taxon>
        <taxon>Bacteroidota</taxon>
        <taxon>Bacteroidia</taxon>
        <taxon>Bacteroidales</taxon>
        <taxon>Prevotellaceae</taxon>
        <taxon>Prevotella</taxon>
    </lineage>
</organism>
<name>A0A0D0HFU0_9BACT</name>
<reference evidence="1 2" key="1">
    <citation type="submission" date="2015-01" db="EMBL/GenBank/DDBJ databases">
        <title>Comparative genomics of non-oral Prevotella species.</title>
        <authorList>
            <person name="Accetto T."/>
            <person name="Nograsek B."/>
            <person name="Avgustin G."/>
        </authorList>
    </citation>
    <scope>NUCLEOTIDE SEQUENCE [LARGE SCALE GENOMIC DNA]</scope>
    <source>
        <strain evidence="1 2">P5-119</strain>
    </source>
</reference>
<dbReference type="STRING" id="1602171.ST44_00945"/>
<accession>A0A0D0HFU0</accession>
<keyword evidence="2" id="KW-1185">Reference proteome</keyword>
<comment type="caution">
    <text evidence="1">The sequence shown here is derived from an EMBL/GenBank/DDBJ whole genome shotgun (WGS) entry which is preliminary data.</text>
</comment>